<accession>A0A4E0RUL8</accession>
<dbReference type="EMBL" id="JXXN02003943">
    <property type="protein sequence ID" value="THD21012.1"/>
    <property type="molecule type" value="Genomic_DNA"/>
</dbReference>
<dbReference type="AlphaFoldDB" id="A0A4E0RUL8"/>
<evidence type="ECO:0000313" key="1">
    <source>
        <dbReference type="EMBL" id="THD21012.1"/>
    </source>
</evidence>
<reference evidence="1" key="1">
    <citation type="submission" date="2019-03" db="EMBL/GenBank/DDBJ databases">
        <title>Improved annotation for the trematode Fasciola hepatica.</title>
        <authorList>
            <person name="Choi Y.-J."/>
            <person name="Martin J."/>
            <person name="Mitreva M."/>
        </authorList>
    </citation>
    <scope>NUCLEOTIDE SEQUENCE [LARGE SCALE GENOMIC DNA]</scope>
</reference>
<dbReference type="Proteomes" id="UP000230066">
    <property type="component" value="Unassembled WGS sequence"/>
</dbReference>
<protein>
    <submittedName>
        <fullName evidence="1">Uncharacterized protein</fullName>
    </submittedName>
</protein>
<keyword evidence="2" id="KW-1185">Reference proteome</keyword>
<gene>
    <name evidence="1" type="ORF">D915_008040</name>
</gene>
<organism evidence="1 2">
    <name type="scientific">Fasciola hepatica</name>
    <name type="common">Liver fluke</name>
    <dbReference type="NCBI Taxonomy" id="6192"/>
    <lineage>
        <taxon>Eukaryota</taxon>
        <taxon>Metazoa</taxon>
        <taxon>Spiralia</taxon>
        <taxon>Lophotrochozoa</taxon>
        <taxon>Platyhelminthes</taxon>
        <taxon>Trematoda</taxon>
        <taxon>Digenea</taxon>
        <taxon>Plagiorchiida</taxon>
        <taxon>Echinostomata</taxon>
        <taxon>Echinostomatoidea</taxon>
        <taxon>Fasciolidae</taxon>
        <taxon>Fasciola</taxon>
    </lineage>
</organism>
<proteinExistence type="predicted"/>
<name>A0A4E0RUL8_FASHE</name>
<evidence type="ECO:0000313" key="2">
    <source>
        <dbReference type="Proteomes" id="UP000230066"/>
    </source>
</evidence>
<sequence length="128" mass="14849">MWSLGGERDTDRTTHLFTLDECSRTNFTDYTIAYSPGRRRSWRFAAFLPVQVANWFDCLNFGWVQRWGFAIDNRIVSVPVSLDPHYQLEYITGISFQCGFRPVLEIEGGLTQLDCFCIRESMQTECDG</sequence>
<comment type="caution">
    <text evidence="1">The sequence shown here is derived from an EMBL/GenBank/DDBJ whole genome shotgun (WGS) entry which is preliminary data.</text>
</comment>